<accession>A0A2M7WT71</accession>
<dbReference type="Proteomes" id="UP000230758">
    <property type="component" value="Unassembled WGS sequence"/>
</dbReference>
<evidence type="ECO:0000313" key="8">
    <source>
        <dbReference type="EMBL" id="PJA33184.1"/>
    </source>
</evidence>
<keyword evidence="4 7" id="KW-0472">Membrane</keyword>
<evidence type="ECO:0008006" key="10">
    <source>
        <dbReference type="Google" id="ProtNLM"/>
    </source>
</evidence>
<dbReference type="PANTHER" id="PTHR30518:SF2">
    <property type="entry name" value="ENDOLYTIC MUREIN TRANSGLYCOSYLASE"/>
    <property type="match status" value="1"/>
</dbReference>
<evidence type="ECO:0000313" key="9">
    <source>
        <dbReference type="Proteomes" id="UP000230758"/>
    </source>
</evidence>
<evidence type="ECO:0000256" key="1">
    <source>
        <dbReference type="ARBA" id="ARBA00022475"/>
    </source>
</evidence>
<evidence type="ECO:0000256" key="7">
    <source>
        <dbReference type="SAM" id="Phobius"/>
    </source>
</evidence>
<keyword evidence="5" id="KW-0456">Lyase</keyword>
<dbReference type="EMBL" id="PFXF01000004">
    <property type="protein sequence ID" value="PJA33184.1"/>
    <property type="molecule type" value="Genomic_DNA"/>
</dbReference>
<dbReference type="PANTHER" id="PTHR30518">
    <property type="entry name" value="ENDOLYTIC MUREIN TRANSGLYCOSYLASE"/>
    <property type="match status" value="1"/>
</dbReference>
<dbReference type="InterPro" id="IPR003770">
    <property type="entry name" value="MLTG-like"/>
</dbReference>
<dbReference type="GO" id="GO:0016829">
    <property type="term" value="F:lyase activity"/>
    <property type="evidence" value="ECO:0007669"/>
    <property type="project" value="UniProtKB-KW"/>
</dbReference>
<feature type="transmembrane region" description="Helical" evidence="7">
    <location>
        <begin position="12"/>
        <end position="32"/>
    </location>
</feature>
<sequence>MGTEFLKDKKIYLAVSVAVISLFLLFTISPPVSFPSNSIITVSEGTGLYTLSLKLDDTHVVRSPFWFRIFAITLGGERDMKAGEYYMSKPENSFVIAWRIFHGDYDIETLKITIPEGFTVQKISNLFDERFSLFDHAIFESIAPEGYLFPDTYFVPVSTTASSAIKMFRDNFEHKLEPLESSIKASGRTFEEIIIMASILEREVVSEEDKRIASGILWKRLKLGMPLQVDSDPDTYKHKGFPPEPISNPGLESIDAALFPTLSPYLYFLTGDDGATHYAKTFEEHKSNKLKYLK</sequence>
<organism evidence="8 9">
    <name type="scientific">Candidatus Zambryskibacteria bacterium CG_4_9_14_3_um_filter_42_15</name>
    <dbReference type="NCBI Taxonomy" id="1975112"/>
    <lineage>
        <taxon>Bacteria</taxon>
        <taxon>Candidatus Zambryskiibacteriota</taxon>
    </lineage>
</organism>
<comment type="caution">
    <text evidence="8">The sequence shown here is derived from an EMBL/GenBank/DDBJ whole genome shotgun (WGS) entry which is preliminary data.</text>
</comment>
<dbReference type="Gene3D" id="3.30.1490.480">
    <property type="entry name" value="Endolytic murein transglycosylase"/>
    <property type="match status" value="1"/>
</dbReference>
<protein>
    <recommendedName>
        <fullName evidence="10">Endolytic murein transglycosylase</fullName>
    </recommendedName>
</protein>
<dbReference type="Pfam" id="PF02618">
    <property type="entry name" value="YceG"/>
    <property type="match status" value="2"/>
</dbReference>
<keyword evidence="2 7" id="KW-0812">Transmembrane</keyword>
<keyword evidence="1" id="KW-1003">Cell membrane</keyword>
<evidence type="ECO:0000256" key="6">
    <source>
        <dbReference type="ARBA" id="ARBA00023316"/>
    </source>
</evidence>
<dbReference type="AlphaFoldDB" id="A0A2M7WT71"/>
<evidence type="ECO:0000256" key="3">
    <source>
        <dbReference type="ARBA" id="ARBA00022989"/>
    </source>
</evidence>
<keyword evidence="6" id="KW-0961">Cell wall biogenesis/degradation</keyword>
<dbReference type="GO" id="GO:0071555">
    <property type="term" value="P:cell wall organization"/>
    <property type="evidence" value="ECO:0007669"/>
    <property type="project" value="UniProtKB-KW"/>
</dbReference>
<evidence type="ECO:0000256" key="4">
    <source>
        <dbReference type="ARBA" id="ARBA00023136"/>
    </source>
</evidence>
<keyword evidence="3 7" id="KW-1133">Transmembrane helix</keyword>
<evidence type="ECO:0000256" key="2">
    <source>
        <dbReference type="ARBA" id="ARBA00022692"/>
    </source>
</evidence>
<evidence type="ECO:0000256" key="5">
    <source>
        <dbReference type="ARBA" id="ARBA00023239"/>
    </source>
</evidence>
<gene>
    <name evidence="8" type="ORF">CO185_00175</name>
</gene>
<proteinExistence type="predicted"/>
<reference evidence="9" key="1">
    <citation type="submission" date="2017-09" db="EMBL/GenBank/DDBJ databases">
        <title>Depth-based differentiation of microbial function through sediment-hosted aquifers and enrichment of novel symbionts in the deep terrestrial subsurface.</title>
        <authorList>
            <person name="Probst A.J."/>
            <person name="Ladd B."/>
            <person name="Jarett J.K."/>
            <person name="Geller-Mcgrath D.E."/>
            <person name="Sieber C.M.K."/>
            <person name="Emerson J.B."/>
            <person name="Anantharaman K."/>
            <person name="Thomas B.C."/>
            <person name="Malmstrom R."/>
            <person name="Stieglmeier M."/>
            <person name="Klingl A."/>
            <person name="Woyke T."/>
            <person name="Ryan C.M."/>
            <person name="Banfield J.F."/>
        </authorList>
    </citation>
    <scope>NUCLEOTIDE SEQUENCE [LARGE SCALE GENOMIC DNA]</scope>
</reference>
<name>A0A2M7WT71_9BACT</name>